<dbReference type="InterPro" id="IPR036188">
    <property type="entry name" value="FAD/NAD-bd_sf"/>
</dbReference>
<dbReference type="PANTHER" id="PTHR16128:SF5">
    <property type="entry name" value="FAD_NAD(P)-BINDING OXIDOREDUCTASE FAMILY PROTEIN"/>
    <property type="match status" value="1"/>
</dbReference>
<evidence type="ECO:0008006" key="3">
    <source>
        <dbReference type="Google" id="ProtNLM"/>
    </source>
</evidence>
<gene>
    <name evidence="1" type="ORF">SAMN06297280_1095</name>
</gene>
<sequence>MTVAVIGAGMAGAAAASTLNMAGIPVDVFDKGRSPGGRMSSKRNGQSYLDLGAQYFTARSTAFVQQVEQWLAADVVRRWPADCYRYELGRLAESVDQTTRYIGCPSMQAPVKALLDNNPVHLDCRISRLRYLQEDSTTEAAGWYLFDQHNNSFGPYQALISTLPPVQLQTLLATVSQPGEPAYGELHSLITQLQPRVLLPCWAVNMQLAAPLQTRADAVFVKEGNISWLARQNSKPGRATTSDNWLVHFSPQCSALLLQAEPAQLTALAKAEMELIFQQTITVTGALTHRWLYAQINPAVTQVKVDYSSGLKLAIAGDWLLGGRVENAWLSGVAAAKEVLADV</sequence>
<protein>
    <recommendedName>
        <fullName evidence="3">FAD-dependent oxidoreductase</fullName>
    </recommendedName>
</protein>
<dbReference type="PANTHER" id="PTHR16128">
    <property type="entry name" value="FAD/NAD(P)-BINDING OXIDOREDUCTASE FAMILY PROTEIN"/>
    <property type="match status" value="1"/>
</dbReference>
<organism evidence="1 2">
    <name type="scientific">Arsukibacterium tuosuense</name>
    <dbReference type="NCBI Taxonomy" id="1323745"/>
    <lineage>
        <taxon>Bacteria</taxon>
        <taxon>Pseudomonadati</taxon>
        <taxon>Pseudomonadota</taxon>
        <taxon>Gammaproteobacteria</taxon>
        <taxon>Chromatiales</taxon>
        <taxon>Chromatiaceae</taxon>
        <taxon>Arsukibacterium</taxon>
    </lineage>
</organism>
<dbReference type="Pfam" id="PF13450">
    <property type="entry name" value="NAD_binding_8"/>
    <property type="match status" value="1"/>
</dbReference>
<accession>A0A285IEL3</accession>
<evidence type="ECO:0000313" key="2">
    <source>
        <dbReference type="Proteomes" id="UP000219353"/>
    </source>
</evidence>
<dbReference type="AlphaFoldDB" id="A0A285IEL3"/>
<reference evidence="2" key="1">
    <citation type="submission" date="2017-09" db="EMBL/GenBank/DDBJ databases">
        <authorList>
            <person name="Varghese N."/>
            <person name="Submissions S."/>
        </authorList>
    </citation>
    <scope>NUCLEOTIDE SEQUENCE [LARGE SCALE GENOMIC DNA]</scope>
    <source>
        <strain evidence="2">CGMCC 1.12461</strain>
    </source>
</reference>
<dbReference type="EMBL" id="OBEB01000001">
    <property type="protein sequence ID" value="SNY46409.1"/>
    <property type="molecule type" value="Genomic_DNA"/>
</dbReference>
<dbReference type="Proteomes" id="UP000219353">
    <property type="component" value="Unassembled WGS sequence"/>
</dbReference>
<dbReference type="RefSeq" id="WP_097110284.1">
    <property type="nucleotide sequence ID" value="NZ_OBEB01000001.1"/>
</dbReference>
<dbReference type="PRINTS" id="PR00419">
    <property type="entry name" value="ADXRDTASE"/>
</dbReference>
<dbReference type="Gene3D" id="3.50.50.60">
    <property type="entry name" value="FAD/NAD(P)-binding domain"/>
    <property type="match status" value="1"/>
</dbReference>
<evidence type="ECO:0000313" key="1">
    <source>
        <dbReference type="EMBL" id="SNY46409.1"/>
    </source>
</evidence>
<keyword evidence="2" id="KW-1185">Reference proteome</keyword>
<name>A0A285IEL3_9GAMM</name>
<dbReference type="SUPFAM" id="SSF51905">
    <property type="entry name" value="FAD/NAD(P)-binding domain"/>
    <property type="match status" value="1"/>
</dbReference>
<dbReference type="OrthoDB" id="5792777at2"/>
<dbReference type="Gene3D" id="3.90.660.10">
    <property type="match status" value="1"/>
</dbReference>
<proteinExistence type="predicted"/>